<sequence>MPALSDIEIQRSLGALPGWSRKGDTLVKSYHFATFPAGVAFIAQVADIAEAMQHHPDIDIRYTKVHFSLSTHDAGGITPKDFDLARAIEELAAA</sequence>
<dbReference type="EC" id="4.2.1.96" evidence="4"/>
<dbReference type="AlphaFoldDB" id="A0A6M4IPA9"/>
<evidence type="ECO:0000256" key="3">
    <source>
        <dbReference type="ARBA" id="ARBA00023239"/>
    </source>
</evidence>
<dbReference type="PANTHER" id="PTHR12599:SF0">
    <property type="entry name" value="PTERIN-4-ALPHA-CARBINOLAMINE DEHYDRATASE"/>
    <property type="match status" value="1"/>
</dbReference>
<name>A0A6M4IPA9_9BACT</name>
<comment type="similarity">
    <text evidence="2 4">Belongs to the pterin-4-alpha-carbinolamine dehydratase family.</text>
</comment>
<dbReference type="HAMAP" id="MF_00434">
    <property type="entry name" value="Pterin_4_alpha"/>
    <property type="match status" value="1"/>
</dbReference>
<reference evidence="5 6" key="1">
    <citation type="submission" date="2020-05" db="EMBL/GenBank/DDBJ databases">
        <title>Complete genome sequence of Gemmatimonas greenlandica TET16.</title>
        <authorList>
            <person name="Zeng Y."/>
        </authorList>
    </citation>
    <scope>NUCLEOTIDE SEQUENCE [LARGE SCALE GENOMIC DNA]</scope>
    <source>
        <strain evidence="5 6">TET16</strain>
    </source>
</reference>
<evidence type="ECO:0000256" key="1">
    <source>
        <dbReference type="ARBA" id="ARBA00001554"/>
    </source>
</evidence>
<dbReference type="InterPro" id="IPR036428">
    <property type="entry name" value="PCD_sf"/>
</dbReference>
<protein>
    <recommendedName>
        <fullName evidence="4">Putative pterin-4-alpha-carbinolamine dehydratase</fullName>
        <shortName evidence="4">PHS</shortName>
        <ecNumber evidence="4">4.2.1.96</ecNumber>
    </recommendedName>
    <alternativeName>
        <fullName evidence="4">4-alpha-hydroxy-tetrahydropterin dehydratase</fullName>
    </alternativeName>
    <alternativeName>
        <fullName evidence="4">Pterin carbinolamine dehydratase</fullName>
        <shortName evidence="4">PCD</shortName>
    </alternativeName>
</protein>
<dbReference type="NCBIfam" id="NF002017">
    <property type="entry name" value="PRK00823.1-2"/>
    <property type="match status" value="1"/>
</dbReference>
<dbReference type="GO" id="GO:0006729">
    <property type="term" value="P:tetrahydrobiopterin biosynthetic process"/>
    <property type="evidence" value="ECO:0007669"/>
    <property type="project" value="InterPro"/>
</dbReference>
<dbReference type="CDD" id="cd00488">
    <property type="entry name" value="PCD_DCoH"/>
    <property type="match status" value="1"/>
</dbReference>
<evidence type="ECO:0000313" key="5">
    <source>
        <dbReference type="EMBL" id="QJR34091.1"/>
    </source>
</evidence>
<dbReference type="GO" id="GO:0008124">
    <property type="term" value="F:4-alpha-hydroxytetrahydrobiopterin dehydratase activity"/>
    <property type="evidence" value="ECO:0007669"/>
    <property type="project" value="UniProtKB-UniRule"/>
</dbReference>
<dbReference type="Gene3D" id="3.30.1360.20">
    <property type="entry name" value="Transcriptional coactivator/pterin dehydratase"/>
    <property type="match status" value="1"/>
</dbReference>
<dbReference type="SUPFAM" id="SSF55248">
    <property type="entry name" value="PCD-like"/>
    <property type="match status" value="1"/>
</dbReference>
<evidence type="ECO:0000256" key="4">
    <source>
        <dbReference type="HAMAP-Rule" id="MF_00434"/>
    </source>
</evidence>
<gene>
    <name evidence="5" type="ORF">HKW67_00465</name>
</gene>
<dbReference type="Pfam" id="PF01329">
    <property type="entry name" value="Pterin_4a"/>
    <property type="match status" value="1"/>
</dbReference>
<organism evidence="5 6">
    <name type="scientific">Gemmatimonas groenlandica</name>
    <dbReference type="NCBI Taxonomy" id="2732249"/>
    <lineage>
        <taxon>Bacteria</taxon>
        <taxon>Pseudomonadati</taxon>
        <taxon>Gemmatimonadota</taxon>
        <taxon>Gemmatimonadia</taxon>
        <taxon>Gemmatimonadales</taxon>
        <taxon>Gemmatimonadaceae</taxon>
        <taxon>Gemmatimonas</taxon>
    </lineage>
</organism>
<dbReference type="EMBL" id="CP053085">
    <property type="protein sequence ID" value="QJR34091.1"/>
    <property type="molecule type" value="Genomic_DNA"/>
</dbReference>
<evidence type="ECO:0000313" key="6">
    <source>
        <dbReference type="Proteomes" id="UP000500938"/>
    </source>
</evidence>
<dbReference type="RefSeq" id="WP_171223517.1">
    <property type="nucleotide sequence ID" value="NZ_CP053085.1"/>
</dbReference>
<evidence type="ECO:0000256" key="2">
    <source>
        <dbReference type="ARBA" id="ARBA00006472"/>
    </source>
</evidence>
<keyword evidence="3 4" id="KW-0456">Lyase</keyword>
<proteinExistence type="inferred from homology"/>
<accession>A0A6M4IPA9</accession>
<dbReference type="InterPro" id="IPR001533">
    <property type="entry name" value="Pterin_deHydtase"/>
</dbReference>
<comment type="catalytic activity">
    <reaction evidence="1 4">
        <text>(4aS,6R)-4a-hydroxy-L-erythro-5,6,7,8-tetrahydrobiopterin = (6R)-L-erythro-6,7-dihydrobiopterin + H2O</text>
        <dbReference type="Rhea" id="RHEA:11920"/>
        <dbReference type="ChEBI" id="CHEBI:15377"/>
        <dbReference type="ChEBI" id="CHEBI:15642"/>
        <dbReference type="ChEBI" id="CHEBI:43120"/>
        <dbReference type="EC" id="4.2.1.96"/>
    </reaction>
</comment>
<dbReference type="KEGG" id="ggr:HKW67_00465"/>
<dbReference type="Proteomes" id="UP000500938">
    <property type="component" value="Chromosome"/>
</dbReference>
<keyword evidence="6" id="KW-1185">Reference proteome</keyword>
<dbReference type="PANTHER" id="PTHR12599">
    <property type="entry name" value="PTERIN-4-ALPHA-CARBINOLAMINE DEHYDRATASE"/>
    <property type="match status" value="1"/>
</dbReference>